<keyword evidence="4" id="KW-1185">Reference proteome</keyword>
<dbReference type="SUPFAM" id="SSF50978">
    <property type="entry name" value="WD40 repeat-like"/>
    <property type="match status" value="1"/>
</dbReference>
<organism evidence="3 4">
    <name type="scientific">Acipenser ruthenus</name>
    <name type="common">Sterlet sturgeon</name>
    <dbReference type="NCBI Taxonomy" id="7906"/>
    <lineage>
        <taxon>Eukaryota</taxon>
        <taxon>Metazoa</taxon>
        <taxon>Chordata</taxon>
        <taxon>Craniata</taxon>
        <taxon>Vertebrata</taxon>
        <taxon>Euteleostomi</taxon>
        <taxon>Actinopterygii</taxon>
        <taxon>Chondrostei</taxon>
        <taxon>Acipenseriformes</taxon>
        <taxon>Acipenseridae</taxon>
        <taxon>Acipenser</taxon>
    </lineage>
</organism>
<reference evidence="3 4" key="1">
    <citation type="submission" date="2019-01" db="EMBL/GenBank/DDBJ databases">
        <title>Draft Genome and Complete Hox-Cluster Characterization of the Sterlet Sturgeon (Acipenser ruthenus).</title>
        <authorList>
            <person name="Wei Q."/>
        </authorList>
    </citation>
    <scope>NUCLEOTIDE SEQUENCE [LARGE SCALE GENOMIC DNA]</scope>
    <source>
        <strain evidence="3">WHYD16114868_AA</strain>
        <tissue evidence="3">Blood</tissue>
    </source>
</reference>
<dbReference type="PANTHER" id="PTHR11227">
    <property type="entry name" value="WD-REPEAT PROTEIN INTERACTING WITH PHOSPHOINOSIDES WIPI -RELATED"/>
    <property type="match status" value="1"/>
</dbReference>
<keyword evidence="1" id="KW-0853">WD repeat</keyword>
<evidence type="ECO:0000256" key="2">
    <source>
        <dbReference type="ARBA" id="ARBA00022737"/>
    </source>
</evidence>
<dbReference type="InterPro" id="IPR036322">
    <property type="entry name" value="WD40_repeat_dom_sf"/>
</dbReference>
<gene>
    <name evidence="3" type="ORF">EOD39_1186</name>
</gene>
<name>A0A444UEX7_ACIRT</name>
<proteinExistence type="predicted"/>
<protein>
    <submittedName>
        <fullName evidence="3">WD repeat domain phosphoinositide-interacting protein 2</fullName>
    </submittedName>
</protein>
<keyword evidence="2" id="KW-0677">Repeat</keyword>
<dbReference type="InterPro" id="IPR048720">
    <property type="entry name" value="PROPPIN"/>
</dbReference>
<dbReference type="EMBL" id="SCEB01214694">
    <property type="protein sequence ID" value="RXM33724.1"/>
    <property type="molecule type" value="Genomic_DNA"/>
</dbReference>
<dbReference type="AlphaFoldDB" id="A0A444UEX7"/>
<accession>A0A444UEX7</accession>
<evidence type="ECO:0000313" key="4">
    <source>
        <dbReference type="Proteomes" id="UP000289886"/>
    </source>
</evidence>
<dbReference type="Proteomes" id="UP000289886">
    <property type="component" value="Unassembled WGS sequence"/>
</dbReference>
<evidence type="ECO:0000313" key="3">
    <source>
        <dbReference type="EMBL" id="RXM33724.1"/>
    </source>
</evidence>
<comment type="caution">
    <text evidence="3">The sequence shown here is derived from an EMBL/GenBank/DDBJ whole genome shotgun (WGS) entry which is preliminary data.</text>
</comment>
<sequence>MLVVGISCLTGPTAQARKESNVSEQKQQQSGARRWDAGKLNIDKQYPNPITAEILAGALFVNVVEPMNLASQSGEGGSSQLLFANFNQDNTSLAVGTKSGYKFFSLSSVDKLEQIYECTDTEDVSIVERLFSSSLVAIVSLKAPRKLKVCHFKKGTEICNYSYSNTILAVKLNRQRLIVCLEESLYIHNIRDMKVLHTIRETPPNPSAEQANEN</sequence>
<evidence type="ECO:0000256" key="1">
    <source>
        <dbReference type="ARBA" id="ARBA00022574"/>
    </source>
</evidence>
<dbReference type="Pfam" id="PF21032">
    <property type="entry name" value="PROPPIN"/>
    <property type="match status" value="1"/>
</dbReference>